<sequence length="59" mass="6584">MMTPYEKLKSLPDSENYLKPGSSFQTLDAIAYAITDNQAAQQMNEAKSKLFQTINGQVN</sequence>
<reference evidence="1" key="1">
    <citation type="submission" date="2019-02" db="EMBL/GenBank/DDBJ databases">
        <authorList>
            <person name="Gruber-Vodicka R. H."/>
            <person name="Seah K. B. B."/>
        </authorList>
    </citation>
    <scope>NUCLEOTIDE SEQUENCE</scope>
    <source>
        <strain evidence="1">BECK_BZ163</strain>
        <strain evidence="2">BECK_BZ165</strain>
    </source>
</reference>
<dbReference type="AlphaFoldDB" id="A0A450T1Y7"/>
<name>A0A450T1Y7_9GAMM</name>
<evidence type="ECO:0000313" key="2">
    <source>
        <dbReference type="EMBL" id="VFJ68563.1"/>
    </source>
</evidence>
<dbReference type="EMBL" id="CAADEZ010000261">
    <property type="protein sequence ID" value="VFJ60356.1"/>
    <property type="molecule type" value="Genomic_DNA"/>
</dbReference>
<accession>A0A450T1Y7</accession>
<dbReference type="EMBL" id="CAADFA010000490">
    <property type="protein sequence ID" value="VFJ68563.1"/>
    <property type="molecule type" value="Genomic_DNA"/>
</dbReference>
<gene>
    <name evidence="1" type="ORF">BECKFM1743A_GA0114220_102614</name>
    <name evidence="2" type="ORF">BECKFM1743C_GA0114222_104903</name>
</gene>
<organism evidence="1">
    <name type="scientific">Candidatus Kentrum sp. FM</name>
    <dbReference type="NCBI Taxonomy" id="2126340"/>
    <lineage>
        <taxon>Bacteria</taxon>
        <taxon>Pseudomonadati</taxon>
        <taxon>Pseudomonadota</taxon>
        <taxon>Gammaproteobacteria</taxon>
        <taxon>Candidatus Kentrum</taxon>
    </lineage>
</organism>
<protein>
    <submittedName>
        <fullName evidence="1">Uncharacterized protein</fullName>
    </submittedName>
</protein>
<proteinExistence type="predicted"/>
<evidence type="ECO:0000313" key="1">
    <source>
        <dbReference type="EMBL" id="VFJ60356.1"/>
    </source>
</evidence>